<feature type="transmembrane region" description="Helical" evidence="9">
    <location>
        <begin position="46"/>
        <end position="69"/>
    </location>
</feature>
<dbReference type="Pfam" id="PF06237">
    <property type="entry name" value="SLC52_ribofla_tr"/>
    <property type="match status" value="1"/>
</dbReference>
<keyword evidence="11" id="KW-1185">Reference proteome</keyword>
<dbReference type="EMBL" id="OC880555">
    <property type="protein sequence ID" value="CAD7641836.1"/>
    <property type="molecule type" value="Genomic_DNA"/>
</dbReference>
<dbReference type="InterPro" id="IPR009357">
    <property type="entry name" value="Riboflavin_transptr"/>
</dbReference>
<dbReference type="EMBL" id="CAJPIZ010025980">
    <property type="protein sequence ID" value="CAG2118909.1"/>
    <property type="molecule type" value="Genomic_DNA"/>
</dbReference>
<feature type="non-terminal residue" evidence="10">
    <location>
        <position position="1"/>
    </location>
</feature>
<feature type="transmembrane region" description="Helical" evidence="9">
    <location>
        <begin position="147"/>
        <end position="166"/>
    </location>
</feature>
<dbReference type="OrthoDB" id="9995836at2759"/>
<evidence type="ECO:0000256" key="1">
    <source>
        <dbReference type="ARBA" id="ARBA00000215"/>
    </source>
</evidence>
<feature type="transmembrane region" description="Helical" evidence="9">
    <location>
        <begin position="9"/>
        <end position="26"/>
    </location>
</feature>
<evidence type="ECO:0000256" key="8">
    <source>
        <dbReference type="ARBA" id="ARBA00023136"/>
    </source>
</evidence>
<evidence type="ECO:0000256" key="6">
    <source>
        <dbReference type="ARBA" id="ARBA00022692"/>
    </source>
</evidence>
<feature type="transmembrane region" description="Helical" evidence="9">
    <location>
        <begin position="81"/>
        <end position="101"/>
    </location>
</feature>
<comment type="caution">
    <text evidence="9">Lacks conserved residue(s) required for the propagation of feature annotation.</text>
</comment>
<dbReference type="GO" id="GO:0032217">
    <property type="term" value="F:riboflavin transmembrane transporter activity"/>
    <property type="evidence" value="ECO:0007669"/>
    <property type="project" value="UniProtKB-UniRule"/>
</dbReference>
<evidence type="ECO:0000256" key="3">
    <source>
        <dbReference type="ARBA" id="ARBA00006366"/>
    </source>
</evidence>
<evidence type="ECO:0000256" key="7">
    <source>
        <dbReference type="ARBA" id="ARBA00022989"/>
    </source>
</evidence>
<keyword evidence="6 9" id="KW-0812">Transmembrane</keyword>
<dbReference type="PANTHER" id="PTHR12929">
    <property type="entry name" value="SOLUTE CARRIER FAMILY 52"/>
    <property type="match status" value="1"/>
</dbReference>
<evidence type="ECO:0000256" key="9">
    <source>
        <dbReference type="RuleBase" id="RU368035"/>
    </source>
</evidence>
<name>A0A7R9LHH9_9ACAR</name>
<dbReference type="AlphaFoldDB" id="A0A7R9LHH9"/>
<protein>
    <recommendedName>
        <fullName evidence="9">Riboflavin transporter</fullName>
    </recommendedName>
</protein>
<evidence type="ECO:0000256" key="4">
    <source>
        <dbReference type="ARBA" id="ARBA00022448"/>
    </source>
</evidence>
<dbReference type="PANTHER" id="PTHR12929:SF10">
    <property type="entry name" value="RIBOFLAVIN TRANSPORTER"/>
    <property type="match status" value="1"/>
</dbReference>
<evidence type="ECO:0000313" key="10">
    <source>
        <dbReference type="EMBL" id="CAD7641836.1"/>
    </source>
</evidence>
<comment type="subcellular location">
    <subcellularLocation>
        <location evidence="2 9">Cell membrane</location>
        <topology evidence="2 9">Multi-pass membrane protein</topology>
    </subcellularLocation>
</comment>
<sequence>MSKVSFKERVILVDILAVIFGISSWVEVNGVWVETPILVQRLPEEWNLASFIVMITQLANIGPIVYSILKFKFTLKSVENPAIHVTLLIGAVSCLLLSLFWDRISLINGSQHSVTFLLLTALLAVVDCTTSVLYLPFMAHFKSKYLMSYLIGQGLSGLIPSIVAIIQGM</sequence>
<proteinExistence type="inferred from homology"/>
<feature type="transmembrane region" description="Helical" evidence="9">
    <location>
        <begin position="113"/>
        <end position="135"/>
    </location>
</feature>
<comment type="catalytic activity">
    <reaction evidence="1 9">
        <text>riboflavin(in) = riboflavin(out)</text>
        <dbReference type="Rhea" id="RHEA:35015"/>
        <dbReference type="ChEBI" id="CHEBI:57986"/>
    </reaction>
</comment>
<comment type="function">
    <text evidence="9">Plasma membrane transporter mediating the uptake by cells of the water soluble vitamin B2/riboflavin that plays a key role in biochemical oxidation-reduction reactions of the carbohydrate, lipid, and amino acid metabolism.</text>
</comment>
<organism evidence="10">
    <name type="scientific">Medioppia subpectinata</name>
    <dbReference type="NCBI Taxonomy" id="1979941"/>
    <lineage>
        <taxon>Eukaryota</taxon>
        <taxon>Metazoa</taxon>
        <taxon>Ecdysozoa</taxon>
        <taxon>Arthropoda</taxon>
        <taxon>Chelicerata</taxon>
        <taxon>Arachnida</taxon>
        <taxon>Acari</taxon>
        <taxon>Acariformes</taxon>
        <taxon>Sarcoptiformes</taxon>
        <taxon>Oribatida</taxon>
        <taxon>Brachypylina</taxon>
        <taxon>Oppioidea</taxon>
        <taxon>Oppiidae</taxon>
        <taxon>Medioppia</taxon>
    </lineage>
</organism>
<dbReference type="Proteomes" id="UP000759131">
    <property type="component" value="Unassembled WGS sequence"/>
</dbReference>
<comment type="similarity">
    <text evidence="3 9">Belongs to the riboflavin transporter family.</text>
</comment>
<evidence type="ECO:0000313" key="11">
    <source>
        <dbReference type="Proteomes" id="UP000759131"/>
    </source>
</evidence>
<dbReference type="GO" id="GO:0005886">
    <property type="term" value="C:plasma membrane"/>
    <property type="evidence" value="ECO:0007669"/>
    <property type="project" value="UniProtKB-SubCell"/>
</dbReference>
<keyword evidence="5 9" id="KW-1003">Cell membrane</keyword>
<evidence type="ECO:0000256" key="2">
    <source>
        <dbReference type="ARBA" id="ARBA00004651"/>
    </source>
</evidence>
<evidence type="ECO:0000256" key="5">
    <source>
        <dbReference type="ARBA" id="ARBA00022475"/>
    </source>
</evidence>
<keyword evidence="8 9" id="KW-0472">Membrane</keyword>
<keyword evidence="4 9" id="KW-0813">Transport</keyword>
<reference evidence="10" key="1">
    <citation type="submission" date="2020-11" db="EMBL/GenBank/DDBJ databases">
        <authorList>
            <person name="Tran Van P."/>
        </authorList>
    </citation>
    <scope>NUCLEOTIDE SEQUENCE</scope>
</reference>
<accession>A0A7R9LHH9</accession>
<keyword evidence="7 9" id="KW-1133">Transmembrane helix</keyword>
<gene>
    <name evidence="10" type="ORF">OSB1V03_LOCUS18859</name>
</gene>